<proteinExistence type="predicted"/>
<evidence type="ECO:0000313" key="2">
    <source>
        <dbReference type="Proteomes" id="UP000789860"/>
    </source>
</evidence>
<evidence type="ECO:0000313" key="1">
    <source>
        <dbReference type="EMBL" id="CAG8460731.1"/>
    </source>
</evidence>
<protein>
    <submittedName>
        <fullName evidence="1">6657_t:CDS:1</fullName>
    </submittedName>
</protein>
<name>A0ACA9K9U4_9GLOM</name>
<gene>
    <name evidence="1" type="ORF">SCALOS_LOCUS1600</name>
</gene>
<comment type="caution">
    <text evidence="1">The sequence shown here is derived from an EMBL/GenBank/DDBJ whole genome shotgun (WGS) entry which is preliminary data.</text>
</comment>
<reference evidence="1" key="1">
    <citation type="submission" date="2021-06" db="EMBL/GenBank/DDBJ databases">
        <authorList>
            <person name="Kallberg Y."/>
            <person name="Tangrot J."/>
            <person name="Rosling A."/>
        </authorList>
    </citation>
    <scope>NUCLEOTIDE SEQUENCE</scope>
    <source>
        <strain evidence="1">AU212A</strain>
    </source>
</reference>
<sequence>MGAGPSSQISHVSDVASVSYASGVSTYNGKIVLTPYEEVEPRLDAWDFYDDTYQFDLFIQGYRAIQDRSYEDMKSFYQVSGIHGLPYTAYDGVTSHNTYKPSEWSHGRFGGYCHHGDVLFPSWHRPYVMLIEALIIEEAKLIAEKYPSNEKEKYVKAAKKLRHPYFDWAGEKAVNGLPEYFYKSELEINTPTGKNKIKNPLKSYTLPVDLSQPLAKGHNPNDKPHYIVPNTTYNPFTPKGYPTVRYPNPNYEDQYDLLNFNMSIYVNSVFKPSIYQMFQVDDYLHFSNHAVTSDDRQLPDSFSGHPTPTDTAGFAHFASVETPHDGFHLISGGLGGHMAYVDLTTFDPLFYFHHANVDRFLALWQAVYPNSWVPKNVAINGTFTDEMYSTVDEFWDLTPFRKSETEFWNSADVRDIEKLGYTYPELQKFKGKDPKELHNYLFELYKPDPHFGRRFFVKVTIAMGKLIGPYYIRVFVDLYNADAKTPVTSPHFAGLIAMWNSINNFQANSTSYIVGSVDITAAMERLGIRNVTHEYSEETNPITGELNSTAIFNVDKDITLVPVMLDGKGVTAKEAGVSNIEVYTFLHDKVNPNFLVKNSGELIGSKKF</sequence>
<dbReference type="EMBL" id="CAJVPM010001159">
    <property type="protein sequence ID" value="CAG8460731.1"/>
    <property type="molecule type" value="Genomic_DNA"/>
</dbReference>
<dbReference type="Proteomes" id="UP000789860">
    <property type="component" value="Unassembled WGS sequence"/>
</dbReference>
<accession>A0ACA9K9U4</accession>
<organism evidence="1 2">
    <name type="scientific">Scutellospora calospora</name>
    <dbReference type="NCBI Taxonomy" id="85575"/>
    <lineage>
        <taxon>Eukaryota</taxon>
        <taxon>Fungi</taxon>
        <taxon>Fungi incertae sedis</taxon>
        <taxon>Mucoromycota</taxon>
        <taxon>Glomeromycotina</taxon>
        <taxon>Glomeromycetes</taxon>
        <taxon>Diversisporales</taxon>
        <taxon>Gigasporaceae</taxon>
        <taxon>Scutellospora</taxon>
    </lineage>
</organism>
<keyword evidence="2" id="KW-1185">Reference proteome</keyword>